<evidence type="ECO:0000256" key="1">
    <source>
        <dbReference type="SAM" id="MobiDB-lite"/>
    </source>
</evidence>
<evidence type="ECO:0000259" key="2">
    <source>
        <dbReference type="Pfam" id="PF09603"/>
    </source>
</evidence>
<accession>H6L5W5</accession>
<evidence type="ECO:0000259" key="3">
    <source>
        <dbReference type="Pfam" id="PF12770"/>
    </source>
</evidence>
<evidence type="ECO:0008006" key="6">
    <source>
        <dbReference type="Google" id="ProtNLM"/>
    </source>
</evidence>
<dbReference type="Pfam" id="PF09603">
    <property type="entry name" value="Fib_succ_major"/>
    <property type="match status" value="1"/>
</dbReference>
<sequence>MVNVQILAVDRQREHQATLEQFLAPLKASGQIQIVGEQEENPFEAYEEKDLAVNILILLLSPAYLEDAQLEAAPLAQLLARKAQKRREYWVQPILLEACDYSHKPYADYPVFPMPNGQKTALPVLDPSWSSTAEAWKRAVEGVELGVTYIEQQRSNAPTAAGQQQKLLLLTANPKNTQALDLNIEINAIKNALRRSDYRDNFEVELSLDIQKKALLETLLQEKPRFVHFSGHGSGEDGLLFYGASGESELADGPSLAQLFRLFQKYIDCVFLNACYSEAQAKVIAQYIPYVIGTNNALSDQQAILFSEAFYMAIFNGTTPAEAFALASAQVDFQNLPPSAQAMFYEHGQLTLSQKAAASSGTPVGPSRSAEVEKEEKPKTEEPKVEEPKVEEPKTEEPKVEEPPKAEEPLPQPELATEKTASYWTDPKDGQKYPLIKIGKQNWMGRNYALALADSMPSSLADGGQLYSWEQAVKNCPAGWRLPNKSDWEALLVMVDHKSSALKAKTSWVNKKGLDSRQFAALACGEYKLERKLLWQEGHYCHFWSSTDRAGEIYKGDQLAYRLRLAYNSEQCQLAAIYKSSYFSVRYIKIEE</sequence>
<gene>
    <name evidence="4" type="ordered locus">SGRA_3809</name>
</gene>
<dbReference type="Pfam" id="PF12770">
    <property type="entry name" value="CHAT"/>
    <property type="match status" value="1"/>
</dbReference>
<dbReference type="AlphaFoldDB" id="H6L5W5"/>
<dbReference type="HOGENOM" id="CLU_477250_0_0_10"/>
<keyword evidence="5" id="KW-1185">Reference proteome</keyword>
<name>H6L5W5_SAPGL</name>
<dbReference type="eggNOG" id="COG4704">
    <property type="taxonomic scope" value="Bacteria"/>
</dbReference>
<evidence type="ECO:0000313" key="5">
    <source>
        <dbReference type="Proteomes" id="UP000007519"/>
    </source>
</evidence>
<protein>
    <recommendedName>
        <fullName evidence="6">CHAT domain-containing protein</fullName>
    </recommendedName>
</protein>
<dbReference type="InterPro" id="IPR011871">
    <property type="entry name" value="Fib_succ_major"/>
</dbReference>
<feature type="region of interest" description="Disordered" evidence="1">
    <location>
        <begin position="355"/>
        <end position="426"/>
    </location>
</feature>
<dbReference type="STRING" id="984262.SGRA_3809"/>
<dbReference type="InterPro" id="IPR024983">
    <property type="entry name" value="CHAT_dom"/>
</dbReference>
<dbReference type="NCBIfam" id="TIGR02145">
    <property type="entry name" value="Fib_succ_major"/>
    <property type="match status" value="1"/>
</dbReference>
<evidence type="ECO:0000313" key="4">
    <source>
        <dbReference type="EMBL" id="AFC26525.1"/>
    </source>
</evidence>
<feature type="domain" description="Fibrobacter succinogenes major paralogous" evidence="2">
    <location>
        <begin position="436"/>
        <end position="589"/>
    </location>
</feature>
<feature type="compositionally biased region" description="Basic and acidic residues" evidence="1">
    <location>
        <begin position="370"/>
        <end position="408"/>
    </location>
</feature>
<feature type="domain" description="CHAT" evidence="3">
    <location>
        <begin position="154"/>
        <end position="335"/>
    </location>
</feature>
<dbReference type="RefSeq" id="WP_015694110.1">
    <property type="nucleotide sequence ID" value="NC_016940.1"/>
</dbReference>
<reference evidence="4 5" key="1">
    <citation type="journal article" date="2012" name="Stand. Genomic Sci.">
        <title>Complete genome sequencing and analysis of Saprospira grandis str. Lewin, a predatory marine bacterium.</title>
        <authorList>
            <person name="Saw J.H."/>
            <person name="Yuryev A."/>
            <person name="Kanbe M."/>
            <person name="Hou S."/>
            <person name="Young A.G."/>
            <person name="Aizawa S."/>
            <person name="Alam M."/>
        </authorList>
    </citation>
    <scope>NUCLEOTIDE SEQUENCE [LARGE SCALE GENOMIC DNA]</scope>
    <source>
        <strain evidence="4 5">Lewin</strain>
    </source>
</reference>
<organism evidence="4 5">
    <name type="scientific">Saprospira grandis (strain Lewin)</name>
    <dbReference type="NCBI Taxonomy" id="984262"/>
    <lineage>
        <taxon>Bacteria</taxon>
        <taxon>Pseudomonadati</taxon>
        <taxon>Bacteroidota</taxon>
        <taxon>Saprospiria</taxon>
        <taxon>Saprospirales</taxon>
        <taxon>Saprospiraceae</taxon>
        <taxon>Saprospira</taxon>
    </lineage>
</organism>
<dbReference type="eggNOG" id="COG1672">
    <property type="taxonomic scope" value="Bacteria"/>
</dbReference>
<dbReference type="EMBL" id="CP002831">
    <property type="protein sequence ID" value="AFC26525.1"/>
    <property type="molecule type" value="Genomic_DNA"/>
</dbReference>
<dbReference type="KEGG" id="sgn:SGRA_3809"/>
<dbReference type="Proteomes" id="UP000007519">
    <property type="component" value="Chromosome"/>
</dbReference>
<proteinExistence type="predicted"/>
<dbReference type="OrthoDB" id="149072at2"/>